<gene>
    <name evidence="7" type="ORF">GCM10009843_14670</name>
</gene>
<name>A0ABN2Y2Z6_9ACTN</name>
<evidence type="ECO:0008006" key="9">
    <source>
        <dbReference type="Google" id="ProtNLM"/>
    </source>
</evidence>
<dbReference type="PRINTS" id="PR00457">
    <property type="entry name" value="ANPEROXIDASE"/>
</dbReference>
<dbReference type="InterPro" id="IPR037120">
    <property type="entry name" value="Haem_peroxidase_sf_animal"/>
</dbReference>
<evidence type="ECO:0000313" key="7">
    <source>
        <dbReference type="EMBL" id="GAA2120898.1"/>
    </source>
</evidence>
<dbReference type="InterPro" id="IPR010255">
    <property type="entry name" value="Haem_peroxidase_sf"/>
</dbReference>
<keyword evidence="8" id="KW-1185">Reference proteome</keyword>
<keyword evidence="1" id="KW-0479">Metal-binding</keyword>
<accession>A0ABN2Y2Z6</accession>
<dbReference type="PANTHER" id="PTHR11903">
    <property type="entry name" value="PROSTAGLANDIN G/H SYNTHASE"/>
    <property type="match status" value="1"/>
</dbReference>
<proteinExistence type="predicted"/>
<keyword evidence="2" id="KW-0611">Plant defense</keyword>
<dbReference type="InterPro" id="IPR019791">
    <property type="entry name" value="Haem_peroxidase_animal"/>
</dbReference>
<dbReference type="PROSITE" id="PS50292">
    <property type="entry name" value="PEROXIDASE_3"/>
    <property type="match status" value="1"/>
</dbReference>
<dbReference type="Pfam" id="PF03098">
    <property type="entry name" value="An_peroxidase"/>
    <property type="match status" value="1"/>
</dbReference>
<sequence>MTTTVPNPASDAPEIGDLIAAGDAALIDERYDAAVESYRAALAAGADDATVGPKLTRADLAAASALTLGEQQTKVFQSRISAVAAGGTLEAPPELPKPAAPEPGQHGPGYAVRVAAGRAAGAAGSAVFHRLTKLAGRRGASGEIWTDWYSVGERLPGPLQKWYQILKLAHMRETLFENNLVRPYPEGVKTGYVEGDLEPPEWAERWRSADGSWNYLLKDDDGRHDPMVGAAYTRFFRNVGDDRGLAGIRVPEDPATDPVSVRELSRRLMASKGERKTIPFLNLWAAAWIQFQNADWVSHGSNDESRTVSIPLAEDDPLRSYGIDHLSIHPTQTDPTRRPEDEGLPPTFLNEVTHWWDGSQLYGSDWDTQRRVRSMAGGKLLIGDDGILPVDPETGTELTGFSRNWWVGLGLLHTVFAREHNAICDMLAENHPDWDDETLFQTARLINAAVMAKIHTIEWTPAILPNHSLNDGMMSNWYGLVTNAFGGLHKRVLEDIPITSRELGGIVGNPQGTFAKYGLSEEFTAVYRLHSLLPDTVNILHLDGTPAEDVPLGRTRHAGSHRMIGEFGFDALARTFGEQLPGALVNNNYPASMQDVSVPGIGVMDLAAVDLYRDRERGVPTFNQLRREIGLKPITRYDDLIDDPDVVAELRDLYGTDDEGRDNVDDIDLLIGTLTEAHRPTAFGFGETLFQIFILNASWRLLGDRFYTDDYRSEVYTTEGLAWIDEASFKSVLLRNVPALAETGLANITNAFEPWDEGRLSEERHPLRACTKGLGPDPWAGERARGVS</sequence>
<organism evidence="7 8">
    <name type="scientific">Nocardioides bigeumensis</name>
    <dbReference type="NCBI Taxonomy" id="433657"/>
    <lineage>
        <taxon>Bacteria</taxon>
        <taxon>Bacillati</taxon>
        <taxon>Actinomycetota</taxon>
        <taxon>Actinomycetes</taxon>
        <taxon>Propionibacteriales</taxon>
        <taxon>Nocardioidaceae</taxon>
        <taxon>Nocardioides</taxon>
    </lineage>
</organism>
<protein>
    <recommendedName>
        <fullName evidence="9">Peroxidase</fullName>
    </recommendedName>
</protein>
<evidence type="ECO:0000256" key="4">
    <source>
        <dbReference type="ARBA" id="ARBA00023002"/>
    </source>
</evidence>
<dbReference type="SUPFAM" id="SSF48113">
    <property type="entry name" value="Heme-dependent peroxidases"/>
    <property type="match status" value="1"/>
</dbReference>
<evidence type="ECO:0000256" key="3">
    <source>
        <dbReference type="ARBA" id="ARBA00022964"/>
    </source>
</evidence>
<dbReference type="PANTHER" id="PTHR11903:SF11">
    <property type="entry name" value="ALPHA-DIOXYGENASE 1"/>
    <property type="match status" value="1"/>
</dbReference>
<dbReference type="Proteomes" id="UP001500575">
    <property type="component" value="Unassembled WGS sequence"/>
</dbReference>
<dbReference type="Gene3D" id="1.10.640.10">
    <property type="entry name" value="Haem peroxidase domain superfamily, animal type"/>
    <property type="match status" value="1"/>
</dbReference>
<keyword evidence="4" id="KW-0560">Oxidoreductase</keyword>
<reference evidence="7 8" key="1">
    <citation type="journal article" date="2019" name="Int. J. Syst. Evol. Microbiol.">
        <title>The Global Catalogue of Microorganisms (GCM) 10K type strain sequencing project: providing services to taxonomists for standard genome sequencing and annotation.</title>
        <authorList>
            <consortium name="The Broad Institute Genomics Platform"/>
            <consortium name="The Broad Institute Genome Sequencing Center for Infectious Disease"/>
            <person name="Wu L."/>
            <person name="Ma J."/>
        </authorList>
    </citation>
    <scope>NUCLEOTIDE SEQUENCE [LARGE SCALE GENOMIC DNA]</scope>
    <source>
        <strain evidence="7 8">JCM 16021</strain>
    </source>
</reference>
<evidence type="ECO:0000256" key="6">
    <source>
        <dbReference type="SAM" id="MobiDB-lite"/>
    </source>
</evidence>
<feature type="region of interest" description="Disordered" evidence="6">
    <location>
        <begin position="88"/>
        <end position="107"/>
    </location>
</feature>
<evidence type="ECO:0000313" key="8">
    <source>
        <dbReference type="Proteomes" id="UP001500575"/>
    </source>
</evidence>
<evidence type="ECO:0000256" key="2">
    <source>
        <dbReference type="ARBA" id="ARBA00022821"/>
    </source>
</evidence>
<dbReference type="InterPro" id="IPR050783">
    <property type="entry name" value="Oxylipin_biosynth_metab"/>
</dbReference>
<keyword evidence="3" id="KW-0223">Dioxygenase</keyword>
<evidence type="ECO:0000256" key="5">
    <source>
        <dbReference type="ARBA" id="ARBA00023004"/>
    </source>
</evidence>
<dbReference type="EMBL" id="BAAAQQ010000007">
    <property type="protein sequence ID" value="GAA2120898.1"/>
    <property type="molecule type" value="Genomic_DNA"/>
</dbReference>
<evidence type="ECO:0000256" key="1">
    <source>
        <dbReference type="ARBA" id="ARBA00022723"/>
    </source>
</evidence>
<dbReference type="RefSeq" id="WP_344303027.1">
    <property type="nucleotide sequence ID" value="NZ_BAAAQQ010000007.1"/>
</dbReference>
<keyword evidence="5" id="KW-0408">Iron</keyword>
<comment type="caution">
    <text evidence="7">The sequence shown here is derived from an EMBL/GenBank/DDBJ whole genome shotgun (WGS) entry which is preliminary data.</text>
</comment>